<dbReference type="Proteomes" id="UP001596425">
    <property type="component" value="Unassembled WGS sequence"/>
</dbReference>
<protein>
    <submittedName>
        <fullName evidence="3">Uncharacterized protein</fullName>
    </submittedName>
</protein>
<comment type="caution">
    <text evidence="3">The sequence shown here is derived from an EMBL/GenBank/DDBJ whole genome shotgun (WGS) entry which is preliminary data.</text>
</comment>
<keyword evidence="4" id="KW-1185">Reference proteome</keyword>
<dbReference type="RefSeq" id="WP_193193953.1">
    <property type="nucleotide sequence ID" value="NZ_JACZFR010000052.1"/>
</dbReference>
<feature type="compositionally biased region" description="Basic and acidic residues" evidence="2">
    <location>
        <begin position="271"/>
        <end position="281"/>
    </location>
</feature>
<evidence type="ECO:0000313" key="4">
    <source>
        <dbReference type="Proteomes" id="UP001596425"/>
    </source>
</evidence>
<reference evidence="4" key="1">
    <citation type="journal article" date="2019" name="Int. J. Syst. Evol. Microbiol.">
        <title>The Global Catalogue of Microorganisms (GCM) 10K type strain sequencing project: providing services to taxonomists for standard genome sequencing and annotation.</title>
        <authorList>
            <consortium name="The Broad Institute Genomics Platform"/>
            <consortium name="The Broad Institute Genome Sequencing Center for Infectious Disease"/>
            <person name="Wu L."/>
            <person name="Ma J."/>
        </authorList>
    </citation>
    <scope>NUCLEOTIDE SEQUENCE [LARGE SCALE GENOMIC DNA]</scope>
    <source>
        <strain evidence="4">CGMCC 1.13718</strain>
    </source>
</reference>
<dbReference type="EMBL" id="JBHSVR010000001">
    <property type="protein sequence ID" value="MFC6631759.1"/>
    <property type="molecule type" value="Genomic_DNA"/>
</dbReference>
<evidence type="ECO:0000256" key="2">
    <source>
        <dbReference type="SAM" id="MobiDB-lite"/>
    </source>
</evidence>
<feature type="compositionally biased region" description="Low complexity" evidence="2">
    <location>
        <begin position="220"/>
        <end position="236"/>
    </location>
</feature>
<organism evidence="3 4">
    <name type="scientific">Microbulbifer taiwanensis</name>
    <dbReference type="NCBI Taxonomy" id="986746"/>
    <lineage>
        <taxon>Bacteria</taxon>
        <taxon>Pseudomonadati</taxon>
        <taxon>Pseudomonadota</taxon>
        <taxon>Gammaproteobacteria</taxon>
        <taxon>Cellvibrionales</taxon>
        <taxon>Microbulbiferaceae</taxon>
        <taxon>Microbulbifer</taxon>
    </lineage>
</organism>
<feature type="region of interest" description="Disordered" evidence="2">
    <location>
        <begin position="201"/>
        <end position="281"/>
    </location>
</feature>
<name>A0ABW1YGC5_9GAMM</name>
<keyword evidence="1" id="KW-0175">Coiled coil</keyword>
<feature type="coiled-coil region" evidence="1">
    <location>
        <begin position="31"/>
        <end position="102"/>
    </location>
</feature>
<evidence type="ECO:0000313" key="3">
    <source>
        <dbReference type="EMBL" id="MFC6631759.1"/>
    </source>
</evidence>
<gene>
    <name evidence="3" type="ORF">ACFQBM_00625</name>
</gene>
<feature type="compositionally biased region" description="Polar residues" evidence="2">
    <location>
        <begin position="210"/>
        <end position="219"/>
    </location>
</feature>
<evidence type="ECO:0000256" key="1">
    <source>
        <dbReference type="SAM" id="Coils"/>
    </source>
</evidence>
<accession>A0ABW1YGC5</accession>
<proteinExistence type="predicted"/>
<sequence length="281" mass="30295">MDDKLTEIRQRKAETEVELQALAPAPDLSDIDQIASKRAQLREKLTILERAEKLEQERLAAEAAADRAKSRKTLLEGIADAADQALEEYNKLTNKAVKLIDQLARTLADREDALTPASIGLDTPDIVGLLSTDDRHSLRESLKRSVVPVGDRAISATWVQAVMSATEDMHLRRQLLGLIPSPGPHGKSLSAGSAILAETARGMASRTTEEQPATTADGDQSQQAPAAPVPGAVHQQADLRAPAPRKLAFDERTGMAVPADGELSKPAARPEPLRQRIDPRG</sequence>